<dbReference type="PANTHER" id="PTHR34308">
    <property type="entry name" value="COBALAMIN BIOSYNTHESIS PROTEIN CBIB"/>
    <property type="match status" value="1"/>
</dbReference>
<reference evidence="10 11" key="2">
    <citation type="journal article" date="2010" name="Stand. Genomic Sci.">
        <title>Complete genome sequence of Syntrophothermus lipocalidus type strain (TGB-C1).</title>
        <authorList>
            <person name="Djao O.D."/>
            <person name="Zhang X."/>
            <person name="Lucas S."/>
            <person name="Lapidus A."/>
            <person name="Del Rio T.G."/>
            <person name="Nolan M."/>
            <person name="Tice H."/>
            <person name="Cheng J.F."/>
            <person name="Han C."/>
            <person name="Tapia R."/>
            <person name="Goodwin L."/>
            <person name="Pitluck S."/>
            <person name="Liolios K."/>
            <person name="Ivanova N."/>
            <person name="Mavromatis K."/>
            <person name="Mikhailova N."/>
            <person name="Ovchinnikova G."/>
            <person name="Pati A."/>
            <person name="Brambilla E."/>
            <person name="Chen A."/>
            <person name="Palaniappan K."/>
            <person name="Land M."/>
            <person name="Hauser L."/>
            <person name="Chang Y.J."/>
            <person name="Jeffries C.D."/>
            <person name="Rohde M."/>
            <person name="Sikorski J."/>
            <person name="Spring S."/>
            <person name="Goker M."/>
            <person name="Detter J.C."/>
            <person name="Woyke T."/>
            <person name="Bristow J."/>
            <person name="Eisen J.A."/>
            <person name="Markowitz V."/>
            <person name="Hugenholtz P."/>
            <person name="Kyrpides N.C."/>
            <person name="Klenk H.P."/>
        </authorList>
    </citation>
    <scope>NUCLEOTIDE SEQUENCE [LARGE SCALE GENOMIC DNA]</scope>
    <source>
        <strain evidence="11">DSM 12680 / TGB-C1</strain>
    </source>
</reference>
<evidence type="ECO:0000313" key="11">
    <source>
        <dbReference type="Proteomes" id="UP000000378"/>
    </source>
</evidence>
<dbReference type="Pfam" id="PF03186">
    <property type="entry name" value="CobD_Cbib"/>
    <property type="match status" value="1"/>
</dbReference>
<evidence type="ECO:0000256" key="6">
    <source>
        <dbReference type="ARBA" id="ARBA00022692"/>
    </source>
</evidence>
<dbReference type="Proteomes" id="UP000000378">
    <property type="component" value="Chromosome"/>
</dbReference>
<dbReference type="UniPathway" id="UPA00148"/>
<dbReference type="PANTHER" id="PTHR34308:SF1">
    <property type="entry name" value="COBALAMIN BIOSYNTHESIS PROTEIN CBIB"/>
    <property type="match status" value="1"/>
</dbReference>
<dbReference type="KEGG" id="slp:Slip_2106"/>
<keyword evidence="11" id="KW-1185">Reference proteome</keyword>
<feature type="transmembrane region" description="Helical" evidence="9">
    <location>
        <begin position="160"/>
        <end position="181"/>
    </location>
</feature>
<dbReference type="RefSeq" id="WP_013176254.1">
    <property type="nucleotide sequence ID" value="NC_014220.1"/>
</dbReference>
<comment type="caution">
    <text evidence="9">Lacks conserved residue(s) required for the propagation of feature annotation.</text>
</comment>
<gene>
    <name evidence="9" type="primary">cobD</name>
    <name evidence="10" type="ordered locus">Slip_2106</name>
</gene>
<dbReference type="GO" id="GO:0015420">
    <property type="term" value="F:ABC-type vitamin B12 transporter activity"/>
    <property type="evidence" value="ECO:0007669"/>
    <property type="project" value="UniProtKB-UniRule"/>
</dbReference>
<evidence type="ECO:0000256" key="9">
    <source>
        <dbReference type="HAMAP-Rule" id="MF_00024"/>
    </source>
</evidence>
<dbReference type="eggNOG" id="COG1270">
    <property type="taxonomic scope" value="Bacteria"/>
</dbReference>
<keyword evidence="6 9" id="KW-0812">Transmembrane</keyword>
<evidence type="ECO:0000256" key="2">
    <source>
        <dbReference type="ARBA" id="ARBA00004953"/>
    </source>
</evidence>
<dbReference type="OrthoDB" id="9811967at2"/>
<dbReference type="HOGENOM" id="CLU_054212_0_0_9"/>
<evidence type="ECO:0000256" key="1">
    <source>
        <dbReference type="ARBA" id="ARBA00004651"/>
    </source>
</evidence>
<comment type="function">
    <text evidence="9">Converts cobyric acid to cobinamide by the addition of aminopropanol on the F carboxylic group.</text>
</comment>
<feature type="transmembrane region" description="Helical" evidence="9">
    <location>
        <begin position="86"/>
        <end position="105"/>
    </location>
</feature>
<dbReference type="EMBL" id="CP002048">
    <property type="protein sequence ID" value="ADI02852.1"/>
    <property type="molecule type" value="Genomic_DNA"/>
</dbReference>
<evidence type="ECO:0000256" key="7">
    <source>
        <dbReference type="ARBA" id="ARBA00022989"/>
    </source>
</evidence>
<protein>
    <recommendedName>
        <fullName evidence="9">Cobalamin biosynthesis protein CobD</fullName>
    </recommendedName>
</protein>
<dbReference type="NCBIfam" id="TIGR00380">
    <property type="entry name" value="cobal_cbiB"/>
    <property type="match status" value="1"/>
</dbReference>
<dbReference type="HAMAP" id="MF_00024">
    <property type="entry name" value="CobD_CbiB"/>
    <property type="match status" value="1"/>
</dbReference>
<evidence type="ECO:0000256" key="8">
    <source>
        <dbReference type="ARBA" id="ARBA00023136"/>
    </source>
</evidence>
<sequence length="323" mass="35265">MFSTAMAHLIAGYLLDIFLGDPRWMPHPVRLLGRVIARAEGLLRRVFPPSPGGERLAGVILTVSVVGFAYFSVAFLLFCAGRIHPWLFHGLSVWIVYTVLATRSLDQETRVVYRELVRGDLQRARKLVANVVGRDTAELDENEVARAAVETIAENTVDAVVSPIFFLALGGPALGIAYKAVSTLDSMVGYKNERYLYLGWASARLDDLANFIPARLTGWLLVPLSALVSGQDFLLSVKTVKRDRAKHESPNSAHPESAFAGALRVQLGGPCRYQGRLVEHPVIGSGLGAVQPKHIPKAILLMYITSLLALSFGLGLIGIREGW</sequence>
<keyword evidence="5 9" id="KW-0169">Cobalamin biosynthesis</keyword>
<keyword evidence="4 9" id="KW-1003">Cell membrane</keyword>
<keyword evidence="8 9" id="KW-0472">Membrane</keyword>
<comment type="subcellular location">
    <subcellularLocation>
        <location evidence="1 9">Cell membrane</location>
        <topology evidence="1 9">Multi-pass membrane protein</topology>
    </subcellularLocation>
</comment>
<evidence type="ECO:0000256" key="4">
    <source>
        <dbReference type="ARBA" id="ARBA00022475"/>
    </source>
</evidence>
<name>D7CIX4_SYNLT</name>
<evidence type="ECO:0000313" key="10">
    <source>
        <dbReference type="EMBL" id="ADI02852.1"/>
    </source>
</evidence>
<comment type="pathway">
    <text evidence="2 9">Cofactor biosynthesis; adenosylcobalamin biosynthesis.</text>
</comment>
<dbReference type="GO" id="GO:0005886">
    <property type="term" value="C:plasma membrane"/>
    <property type="evidence" value="ECO:0007669"/>
    <property type="project" value="UniProtKB-SubCell"/>
</dbReference>
<comment type="similarity">
    <text evidence="3 9">Belongs to the CobD/CbiB family.</text>
</comment>
<proteinExistence type="inferred from homology"/>
<feature type="transmembrane region" description="Helical" evidence="9">
    <location>
        <begin position="56"/>
        <end position="79"/>
    </location>
</feature>
<reference evidence="11" key="1">
    <citation type="journal article" date="2010" name="Stand. Genomic Sci.">
        <title>Complete genome sequence of Syntrophothermus lipocalidus type strain (TGB-C1T).</title>
        <authorList>
            <consortium name="US DOE Joint Genome Institute (JGI-PGF)"/>
            <person name="Djao O."/>
            <person name="Zhang X."/>
            <person name="Lucas S."/>
            <person name="Lapidus A."/>
            <person name="Glavina Del Rio T."/>
            <person name="Nolan M."/>
            <person name="Tice H."/>
            <person name="Cheng J."/>
            <person name="Han C."/>
            <person name="Tapia R."/>
            <person name="Goodwin L."/>
            <person name="Pitluck S."/>
            <person name="Liolios K."/>
            <person name="Ivanova N."/>
            <person name="Mavromatis K."/>
            <person name="Mikhailova N."/>
            <person name="Ovchinnikova G."/>
            <person name="Pati A."/>
            <person name="Brambilla E."/>
            <person name="Chen A."/>
            <person name="Palaniappan K."/>
            <person name="Land M."/>
            <person name="Hauser L."/>
            <person name="Chang Y."/>
            <person name="Jeffries C."/>
            <person name="Rohde M."/>
            <person name="Sikorski J."/>
            <person name="Spring S."/>
            <person name="Goker M."/>
            <person name="Detter J."/>
            <person name="Woyke T."/>
            <person name="Bristow J."/>
            <person name="Eisen J."/>
            <person name="Markowitz V."/>
            <person name="Hugenholtz P."/>
            <person name="Kyrpides N."/>
            <person name="Klenk H."/>
        </authorList>
    </citation>
    <scope>NUCLEOTIDE SEQUENCE [LARGE SCALE GENOMIC DNA]</scope>
    <source>
        <strain evidence="11">DSM 12680 / TGB-C1</strain>
    </source>
</reference>
<organism evidence="10 11">
    <name type="scientific">Syntrophothermus lipocalidus (strain DSM 12680 / TGB-C1)</name>
    <dbReference type="NCBI Taxonomy" id="643648"/>
    <lineage>
        <taxon>Bacteria</taxon>
        <taxon>Bacillati</taxon>
        <taxon>Bacillota</taxon>
        <taxon>Clostridia</taxon>
        <taxon>Eubacteriales</taxon>
        <taxon>Syntrophomonadaceae</taxon>
        <taxon>Syntrophothermus</taxon>
    </lineage>
</organism>
<evidence type="ECO:0000256" key="3">
    <source>
        <dbReference type="ARBA" id="ARBA00006263"/>
    </source>
</evidence>
<dbReference type="AlphaFoldDB" id="D7CIX4"/>
<dbReference type="InterPro" id="IPR004485">
    <property type="entry name" value="Cobalamin_biosynth_CobD/CbiB"/>
</dbReference>
<dbReference type="GO" id="GO:0009236">
    <property type="term" value="P:cobalamin biosynthetic process"/>
    <property type="evidence" value="ECO:0007669"/>
    <property type="project" value="UniProtKB-UniRule"/>
</dbReference>
<feature type="transmembrane region" description="Helical" evidence="9">
    <location>
        <begin position="300"/>
        <end position="319"/>
    </location>
</feature>
<dbReference type="STRING" id="643648.Slip_2106"/>
<accession>D7CIX4</accession>
<evidence type="ECO:0000256" key="5">
    <source>
        <dbReference type="ARBA" id="ARBA00022573"/>
    </source>
</evidence>
<dbReference type="GO" id="GO:0048472">
    <property type="term" value="F:threonine-phosphate decarboxylase activity"/>
    <property type="evidence" value="ECO:0007669"/>
    <property type="project" value="InterPro"/>
</dbReference>
<keyword evidence="7 9" id="KW-1133">Transmembrane helix</keyword>